<reference evidence="10" key="1">
    <citation type="submission" date="2020-11" db="EMBL/GenBank/DDBJ databases">
        <authorList>
            <person name="Thieme N."/>
            <person name="Liebl W."/>
            <person name="Zverlov V."/>
        </authorList>
    </citation>
    <scope>NUCLEOTIDE SEQUENCE</scope>
    <source>
        <strain evidence="10">NT08</strain>
    </source>
</reference>
<dbReference type="AlphaFoldDB" id="A0A1S8QNT9"/>
<dbReference type="PANTHER" id="PTHR30588:SF0">
    <property type="entry name" value="BRANCHED-CHAIN AMINO ACID PERMEASE BRNQ"/>
    <property type="match status" value="1"/>
</dbReference>
<name>A0A1S8QNT9_CLOBE</name>
<dbReference type="EMBL" id="JADOEF010000004">
    <property type="protein sequence ID" value="MBF7812070.1"/>
    <property type="molecule type" value="Genomic_DNA"/>
</dbReference>
<dbReference type="Proteomes" id="UP000631418">
    <property type="component" value="Unassembled WGS sequence"/>
</dbReference>
<evidence type="ECO:0000256" key="5">
    <source>
        <dbReference type="ARBA" id="ARBA00022692"/>
    </source>
</evidence>
<dbReference type="GO" id="GO:0015190">
    <property type="term" value="F:L-leucine transmembrane transporter activity"/>
    <property type="evidence" value="ECO:0007669"/>
    <property type="project" value="TreeGrafter"/>
</dbReference>
<feature type="transmembrane region" description="Helical" evidence="9">
    <location>
        <begin position="82"/>
        <end position="100"/>
    </location>
</feature>
<feature type="transmembrane region" description="Helical" evidence="9">
    <location>
        <begin position="12"/>
        <end position="29"/>
    </location>
</feature>
<protein>
    <recommendedName>
        <fullName evidence="9">Branched-chain amino acid transport system carrier protein</fullName>
    </recommendedName>
</protein>
<dbReference type="GO" id="GO:0005304">
    <property type="term" value="F:L-valine transmembrane transporter activity"/>
    <property type="evidence" value="ECO:0007669"/>
    <property type="project" value="TreeGrafter"/>
</dbReference>
<comment type="caution">
    <text evidence="10">The sequence shown here is derived from an EMBL/GenBank/DDBJ whole genome shotgun (WGS) entry which is preliminary data.</text>
</comment>
<sequence length="452" mass="49353">MKQKLSFQQNLLIGSLLFGLFFGAGNLIFPVQMGQQAGDHAFTATIGFLITGVGLPILGIIASALSRSESLFDMARPISSRYASIFTCLLYLTIGPLFAIPRTATVAFEVGIHPFISDGYLKLGLIIFSLIFFAFTIYFSLKPGQILDWVGKYLTPIFLVLLSILLIATFVNPMGQASQFPAQGNYATQPLFTGLLDGYNTMDALASVAFAIIIISNIQKLGVKNPQSIAIETCKSGLVSVIGMTIIYGSLAYMGATSLGSVNRADNGGSILSMVSNHYFGFTGQILLAFIVGIACIKTAIGLITSCSEMFSEMFPNSISYKKYAVLFTVFSFIIANFGLSNIIQLSIPVLMFLYPLVITLILLSLLAPFINKQSDVYRWTTGFTVIAAFFDLCKSLPQPLQENLIVKQLVNFAHSYLPGFDYGFGWIIPALYGFFIGLIIWTIRSKKRKSA</sequence>
<keyword evidence="5 9" id="KW-0812">Transmembrane</keyword>
<evidence type="ECO:0000256" key="8">
    <source>
        <dbReference type="ARBA" id="ARBA00023136"/>
    </source>
</evidence>
<dbReference type="GO" id="GO:0015188">
    <property type="term" value="F:L-isoleucine transmembrane transporter activity"/>
    <property type="evidence" value="ECO:0007669"/>
    <property type="project" value="TreeGrafter"/>
</dbReference>
<gene>
    <name evidence="10" type="primary">brnQ</name>
    <name evidence="10" type="ORF">IS491_26125</name>
</gene>
<keyword evidence="6 9" id="KW-0029">Amino-acid transport</keyword>
<dbReference type="GO" id="GO:0015818">
    <property type="term" value="P:isoleucine transport"/>
    <property type="evidence" value="ECO:0007669"/>
    <property type="project" value="TreeGrafter"/>
</dbReference>
<comment type="similarity">
    <text evidence="2 9">Belongs to the branched chain amino acid transporter family.</text>
</comment>
<dbReference type="GO" id="GO:0005886">
    <property type="term" value="C:plasma membrane"/>
    <property type="evidence" value="ECO:0007669"/>
    <property type="project" value="UniProtKB-SubCell"/>
</dbReference>
<dbReference type="InterPro" id="IPR004685">
    <property type="entry name" value="Brnchd-chn_aa_trnsp_Livcs"/>
</dbReference>
<accession>A0A1S8QNT9</accession>
<evidence type="ECO:0000256" key="1">
    <source>
        <dbReference type="ARBA" id="ARBA00004651"/>
    </source>
</evidence>
<comment type="subcellular location">
    <subcellularLocation>
        <location evidence="1 9">Cell membrane</location>
        <topology evidence="1 9">Multi-pass membrane protein</topology>
    </subcellularLocation>
</comment>
<evidence type="ECO:0000256" key="3">
    <source>
        <dbReference type="ARBA" id="ARBA00022448"/>
    </source>
</evidence>
<dbReference type="OMA" id="IQGYMTM"/>
<feature type="transmembrane region" description="Helical" evidence="9">
    <location>
        <begin position="41"/>
        <end position="61"/>
    </location>
</feature>
<evidence type="ECO:0000313" key="10">
    <source>
        <dbReference type="EMBL" id="MBF7812070.1"/>
    </source>
</evidence>
<dbReference type="RefSeq" id="WP_011968804.1">
    <property type="nucleotide sequence ID" value="NZ_CP053893.1"/>
</dbReference>
<comment type="function">
    <text evidence="9">Component of the transport system for branched-chain amino acids.</text>
</comment>
<feature type="transmembrane region" description="Helical" evidence="9">
    <location>
        <begin position="377"/>
        <end position="398"/>
    </location>
</feature>
<evidence type="ECO:0000256" key="6">
    <source>
        <dbReference type="ARBA" id="ARBA00022970"/>
    </source>
</evidence>
<evidence type="ECO:0000256" key="7">
    <source>
        <dbReference type="ARBA" id="ARBA00022989"/>
    </source>
</evidence>
<keyword evidence="8 9" id="KW-0472">Membrane</keyword>
<keyword evidence="4" id="KW-1003">Cell membrane</keyword>
<feature type="transmembrane region" description="Helical" evidence="9">
    <location>
        <begin position="120"/>
        <end position="141"/>
    </location>
</feature>
<proteinExistence type="inferred from homology"/>
<keyword evidence="7 9" id="KW-1133">Transmembrane helix</keyword>
<dbReference type="PANTHER" id="PTHR30588">
    <property type="entry name" value="BRANCHED-CHAIN AMINO ACID TRANSPORT SYSTEM 2 CARRIER PROTEIN"/>
    <property type="match status" value="1"/>
</dbReference>
<feature type="transmembrane region" description="Helical" evidence="9">
    <location>
        <begin position="199"/>
        <end position="218"/>
    </location>
</feature>
<keyword evidence="3 9" id="KW-0813">Transport</keyword>
<evidence type="ECO:0000256" key="4">
    <source>
        <dbReference type="ARBA" id="ARBA00022475"/>
    </source>
</evidence>
<feature type="transmembrane region" description="Helical" evidence="9">
    <location>
        <begin position="425"/>
        <end position="444"/>
    </location>
</feature>
<evidence type="ECO:0000256" key="2">
    <source>
        <dbReference type="ARBA" id="ARBA00008540"/>
    </source>
</evidence>
<evidence type="ECO:0000313" key="11">
    <source>
        <dbReference type="Proteomes" id="UP000631418"/>
    </source>
</evidence>
<feature type="transmembrane region" description="Helical" evidence="9">
    <location>
        <begin position="279"/>
        <end position="304"/>
    </location>
</feature>
<evidence type="ECO:0000256" key="9">
    <source>
        <dbReference type="RuleBase" id="RU362122"/>
    </source>
</evidence>
<dbReference type="Pfam" id="PF05525">
    <property type="entry name" value="Branch_AA_trans"/>
    <property type="match status" value="1"/>
</dbReference>
<dbReference type="NCBIfam" id="TIGR00796">
    <property type="entry name" value="livcs"/>
    <property type="match status" value="1"/>
</dbReference>
<feature type="transmembrane region" description="Helical" evidence="9">
    <location>
        <begin position="324"/>
        <end position="344"/>
    </location>
</feature>
<organism evidence="10 11">
    <name type="scientific">Clostridium beijerinckii</name>
    <name type="common">Clostridium MP</name>
    <dbReference type="NCBI Taxonomy" id="1520"/>
    <lineage>
        <taxon>Bacteria</taxon>
        <taxon>Bacillati</taxon>
        <taxon>Bacillota</taxon>
        <taxon>Clostridia</taxon>
        <taxon>Eubacteriales</taxon>
        <taxon>Clostridiaceae</taxon>
        <taxon>Clostridium</taxon>
    </lineage>
</organism>
<feature type="transmembrane region" description="Helical" evidence="9">
    <location>
        <begin position="153"/>
        <end position="171"/>
    </location>
</feature>
<feature type="transmembrane region" description="Helical" evidence="9">
    <location>
        <begin position="350"/>
        <end position="370"/>
    </location>
</feature>
<feature type="transmembrane region" description="Helical" evidence="9">
    <location>
        <begin position="238"/>
        <end position="259"/>
    </location>
</feature>
<dbReference type="GO" id="GO:0015820">
    <property type="term" value="P:L-leucine transport"/>
    <property type="evidence" value="ECO:0007669"/>
    <property type="project" value="TreeGrafter"/>
</dbReference>